<dbReference type="AlphaFoldDB" id="A0A0V1KH84"/>
<protein>
    <submittedName>
        <fullName evidence="1">Uncharacterized protein</fullName>
    </submittedName>
</protein>
<reference evidence="1 2" key="1">
    <citation type="submission" date="2015-05" db="EMBL/GenBank/DDBJ databases">
        <title>Evolution of Trichinella species and genotypes.</title>
        <authorList>
            <person name="Korhonen P.K."/>
            <person name="Edoardo P."/>
            <person name="Giuseppe L.R."/>
            <person name="Gasser R.B."/>
        </authorList>
    </citation>
    <scope>NUCLEOTIDE SEQUENCE [LARGE SCALE GENOMIC DNA]</scope>
    <source>
        <strain evidence="1">ISS10</strain>
    </source>
</reference>
<comment type="caution">
    <text evidence="1">The sequence shown here is derived from an EMBL/GenBank/DDBJ whole genome shotgun (WGS) entry which is preliminary data.</text>
</comment>
<dbReference type="EMBL" id="JYDW01002871">
    <property type="protein sequence ID" value="KRZ46562.1"/>
    <property type="molecule type" value="Genomic_DNA"/>
</dbReference>
<gene>
    <name evidence="1" type="ORF">T02_3108</name>
</gene>
<dbReference type="Proteomes" id="UP000054721">
    <property type="component" value="Unassembled WGS sequence"/>
</dbReference>
<evidence type="ECO:0000313" key="1">
    <source>
        <dbReference type="EMBL" id="KRZ46562.1"/>
    </source>
</evidence>
<organism evidence="1 2">
    <name type="scientific">Trichinella nativa</name>
    <dbReference type="NCBI Taxonomy" id="6335"/>
    <lineage>
        <taxon>Eukaryota</taxon>
        <taxon>Metazoa</taxon>
        <taxon>Ecdysozoa</taxon>
        <taxon>Nematoda</taxon>
        <taxon>Enoplea</taxon>
        <taxon>Dorylaimia</taxon>
        <taxon>Trichinellida</taxon>
        <taxon>Trichinellidae</taxon>
        <taxon>Trichinella</taxon>
    </lineage>
</organism>
<sequence>MKAISLFNMQGPKVDMRVVNQGEELNQDSNQP</sequence>
<keyword evidence="2" id="KW-1185">Reference proteome</keyword>
<name>A0A0V1KH84_9BILA</name>
<evidence type="ECO:0000313" key="2">
    <source>
        <dbReference type="Proteomes" id="UP000054721"/>
    </source>
</evidence>
<proteinExistence type="predicted"/>
<accession>A0A0V1KH84</accession>